<evidence type="ECO:0000256" key="1">
    <source>
        <dbReference type="SAM" id="Phobius"/>
    </source>
</evidence>
<evidence type="ECO:0000313" key="2">
    <source>
        <dbReference type="EMBL" id="TCK75098.1"/>
    </source>
</evidence>
<comment type="caution">
    <text evidence="2">The sequence shown here is derived from an EMBL/GenBank/DDBJ whole genome shotgun (WGS) entry which is preliminary data.</text>
</comment>
<organism evidence="2 3">
    <name type="scientific">Acidipila rosea</name>
    <dbReference type="NCBI Taxonomy" id="768535"/>
    <lineage>
        <taxon>Bacteria</taxon>
        <taxon>Pseudomonadati</taxon>
        <taxon>Acidobacteriota</taxon>
        <taxon>Terriglobia</taxon>
        <taxon>Terriglobales</taxon>
        <taxon>Acidobacteriaceae</taxon>
        <taxon>Acidipila</taxon>
    </lineage>
</organism>
<evidence type="ECO:0000313" key="3">
    <source>
        <dbReference type="Proteomes" id="UP000295210"/>
    </source>
</evidence>
<protein>
    <submittedName>
        <fullName evidence="2">Uncharacterized protein</fullName>
    </submittedName>
</protein>
<dbReference type="Proteomes" id="UP000295210">
    <property type="component" value="Unassembled WGS sequence"/>
</dbReference>
<proteinExistence type="predicted"/>
<name>A0A4R1L9Q5_9BACT</name>
<reference evidence="2 3" key="1">
    <citation type="submission" date="2019-03" db="EMBL/GenBank/DDBJ databases">
        <title>Genomic Encyclopedia of Type Strains, Phase IV (KMG-IV): sequencing the most valuable type-strain genomes for metagenomic binning, comparative biology and taxonomic classification.</title>
        <authorList>
            <person name="Goeker M."/>
        </authorList>
    </citation>
    <scope>NUCLEOTIDE SEQUENCE [LARGE SCALE GENOMIC DNA]</scope>
    <source>
        <strain evidence="2 3">DSM 103428</strain>
    </source>
</reference>
<keyword evidence="1" id="KW-1133">Transmembrane helix</keyword>
<accession>A0A4R1L9Q5</accession>
<feature type="transmembrane region" description="Helical" evidence="1">
    <location>
        <begin position="12"/>
        <end position="34"/>
    </location>
</feature>
<gene>
    <name evidence="2" type="ORF">C7378_0078</name>
</gene>
<sequence length="78" mass="8961">MGRSGALTLWQQIMLDVFAPPIITAIWWLFSAGWSGLLGTSESDVVKSWRRPAMWTVLAVCYILMFGITAYAYFFRHR</sequence>
<keyword evidence="3" id="KW-1185">Reference proteome</keyword>
<keyword evidence="1" id="KW-0472">Membrane</keyword>
<dbReference type="AlphaFoldDB" id="A0A4R1L9Q5"/>
<dbReference type="EMBL" id="SMGK01000001">
    <property type="protein sequence ID" value="TCK75098.1"/>
    <property type="molecule type" value="Genomic_DNA"/>
</dbReference>
<keyword evidence="1" id="KW-0812">Transmembrane</keyword>
<feature type="transmembrane region" description="Helical" evidence="1">
    <location>
        <begin position="54"/>
        <end position="75"/>
    </location>
</feature>